<sequence>MGETPTDHRLPTEHPGVIVCEVWTHKCGIPVEQARANERGIARPGRRDRSALLGDRERFVAMAVSAGFDEPEVPSKTFARALQLAWGERTVTIVGDQDAAACGPDGCAVPPPLTEPQDASKPAAADACPQTRQIRRVPSHVRKRA</sequence>
<dbReference type="RefSeq" id="WP_160901909.1">
    <property type="nucleotide sequence ID" value="NZ_CP102850.1"/>
</dbReference>
<protein>
    <submittedName>
        <fullName evidence="2">Uncharacterized protein</fullName>
    </submittedName>
</protein>
<dbReference type="Proteomes" id="UP000475545">
    <property type="component" value="Unassembled WGS sequence"/>
</dbReference>
<evidence type="ECO:0000313" key="2">
    <source>
        <dbReference type="EMBL" id="MXP21757.1"/>
    </source>
</evidence>
<keyword evidence="3" id="KW-1185">Reference proteome</keyword>
<gene>
    <name evidence="2" type="ORF">GIY30_10395</name>
</gene>
<organism evidence="2 3">
    <name type="scientific">Gordonia mangrovi</name>
    <dbReference type="NCBI Taxonomy" id="2665643"/>
    <lineage>
        <taxon>Bacteria</taxon>
        <taxon>Bacillati</taxon>
        <taxon>Actinomycetota</taxon>
        <taxon>Actinomycetes</taxon>
        <taxon>Mycobacteriales</taxon>
        <taxon>Gordoniaceae</taxon>
        <taxon>Gordonia</taxon>
    </lineage>
</organism>
<comment type="caution">
    <text evidence="2">The sequence shown here is derived from an EMBL/GenBank/DDBJ whole genome shotgun (WGS) entry which is preliminary data.</text>
</comment>
<feature type="region of interest" description="Disordered" evidence="1">
    <location>
        <begin position="106"/>
        <end position="145"/>
    </location>
</feature>
<reference evidence="2 3" key="1">
    <citation type="submission" date="2019-11" db="EMBL/GenBank/DDBJ databases">
        <title>Gordonia sp. nov., a novel actinobacterium isolated from mangrove soil in Hainan.</title>
        <authorList>
            <person name="Huang X."/>
            <person name="Xie Y."/>
            <person name="Chu X."/>
            <person name="Xiao K."/>
        </authorList>
    </citation>
    <scope>NUCLEOTIDE SEQUENCE [LARGE SCALE GENOMIC DNA]</scope>
    <source>
        <strain evidence="2 3">HNM0687</strain>
    </source>
</reference>
<feature type="compositionally biased region" description="Basic residues" evidence="1">
    <location>
        <begin position="133"/>
        <end position="145"/>
    </location>
</feature>
<dbReference type="AlphaFoldDB" id="A0A6L7GQY3"/>
<name>A0A6L7GQY3_9ACTN</name>
<proteinExistence type="predicted"/>
<accession>A0A6L7GQY3</accession>
<evidence type="ECO:0000256" key="1">
    <source>
        <dbReference type="SAM" id="MobiDB-lite"/>
    </source>
</evidence>
<dbReference type="EMBL" id="WMBR01000002">
    <property type="protein sequence ID" value="MXP21757.1"/>
    <property type="molecule type" value="Genomic_DNA"/>
</dbReference>
<evidence type="ECO:0000313" key="3">
    <source>
        <dbReference type="Proteomes" id="UP000475545"/>
    </source>
</evidence>